<keyword evidence="2" id="KW-0479">Metal-binding</keyword>
<feature type="domain" description="Peptidase M48" evidence="8">
    <location>
        <begin position="38"/>
        <end position="220"/>
    </location>
</feature>
<dbReference type="PANTHER" id="PTHR22726:SF1">
    <property type="entry name" value="METALLOENDOPEPTIDASE OMA1, MITOCHONDRIAL"/>
    <property type="match status" value="1"/>
</dbReference>
<dbReference type="RefSeq" id="WP_386801829.1">
    <property type="nucleotide sequence ID" value="NZ_JBHTMU010000006.1"/>
</dbReference>
<feature type="chain" id="PRO_5047266062" evidence="7">
    <location>
        <begin position="24"/>
        <end position="438"/>
    </location>
</feature>
<reference evidence="10" key="1">
    <citation type="journal article" date="2019" name="Int. J. Syst. Evol. Microbiol.">
        <title>The Global Catalogue of Microorganisms (GCM) 10K type strain sequencing project: providing services to taxonomists for standard genome sequencing and annotation.</title>
        <authorList>
            <consortium name="The Broad Institute Genomics Platform"/>
            <consortium name="The Broad Institute Genome Sequencing Center for Infectious Disease"/>
            <person name="Wu L."/>
            <person name="Ma J."/>
        </authorList>
    </citation>
    <scope>NUCLEOTIDE SEQUENCE [LARGE SCALE GENOMIC DNA]</scope>
    <source>
        <strain evidence="10">CCUG 62953</strain>
    </source>
</reference>
<dbReference type="Proteomes" id="UP001597135">
    <property type="component" value="Unassembled WGS sequence"/>
</dbReference>
<name>A0ABW3ZG87_9RHOB</name>
<evidence type="ECO:0000256" key="1">
    <source>
        <dbReference type="ARBA" id="ARBA00022670"/>
    </source>
</evidence>
<dbReference type="EMBL" id="JBHTMU010000006">
    <property type="protein sequence ID" value="MFD1341762.1"/>
    <property type="molecule type" value="Genomic_DNA"/>
</dbReference>
<feature type="signal peptide" evidence="7">
    <location>
        <begin position="1"/>
        <end position="23"/>
    </location>
</feature>
<dbReference type="Pfam" id="PF14559">
    <property type="entry name" value="TPR_19"/>
    <property type="match status" value="1"/>
</dbReference>
<evidence type="ECO:0000313" key="9">
    <source>
        <dbReference type="EMBL" id="MFD1341762.1"/>
    </source>
</evidence>
<dbReference type="InterPro" id="IPR001915">
    <property type="entry name" value="Peptidase_M48"/>
</dbReference>
<keyword evidence="7" id="KW-0732">Signal</keyword>
<evidence type="ECO:0000259" key="8">
    <source>
        <dbReference type="Pfam" id="PF01435"/>
    </source>
</evidence>
<evidence type="ECO:0000256" key="5">
    <source>
        <dbReference type="ARBA" id="ARBA00023049"/>
    </source>
</evidence>
<comment type="similarity">
    <text evidence="6">Belongs to the peptidase M48 family.</text>
</comment>
<accession>A0ABW3ZG87</accession>
<comment type="cofactor">
    <cofactor evidence="6">
        <name>Zn(2+)</name>
        <dbReference type="ChEBI" id="CHEBI:29105"/>
    </cofactor>
    <text evidence="6">Binds 1 zinc ion per subunit.</text>
</comment>
<dbReference type="Pfam" id="PF01435">
    <property type="entry name" value="Peptidase_M48"/>
    <property type="match status" value="1"/>
</dbReference>
<dbReference type="InterPro" id="IPR011990">
    <property type="entry name" value="TPR-like_helical_dom_sf"/>
</dbReference>
<dbReference type="InterPro" id="IPR051156">
    <property type="entry name" value="Mito/Outer_Membr_Metalloprot"/>
</dbReference>
<keyword evidence="10" id="KW-1185">Reference proteome</keyword>
<dbReference type="PANTHER" id="PTHR22726">
    <property type="entry name" value="METALLOENDOPEPTIDASE OMA1"/>
    <property type="match status" value="1"/>
</dbReference>
<evidence type="ECO:0000256" key="3">
    <source>
        <dbReference type="ARBA" id="ARBA00022801"/>
    </source>
</evidence>
<evidence type="ECO:0000313" key="10">
    <source>
        <dbReference type="Proteomes" id="UP001597135"/>
    </source>
</evidence>
<evidence type="ECO:0000256" key="6">
    <source>
        <dbReference type="RuleBase" id="RU003983"/>
    </source>
</evidence>
<dbReference type="GO" id="GO:0008237">
    <property type="term" value="F:metallopeptidase activity"/>
    <property type="evidence" value="ECO:0007669"/>
    <property type="project" value="UniProtKB-KW"/>
</dbReference>
<keyword evidence="4 6" id="KW-0862">Zinc</keyword>
<organism evidence="9 10">
    <name type="scientific">Litorisediminicola beolgyonensis</name>
    <dbReference type="NCBI Taxonomy" id="1173614"/>
    <lineage>
        <taxon>Bacteria</taxon>
        <taxon>Pseudomonadati</taxon>
        <taxon>Pseudomonadota</taxon>
        <taxon>Alphaproteobacteria</taxon>
        <taxon>Rhodobacterales</taxon>
        <taxon>Paracoccaceae</taxon>
        <taxon>Litorisediminicola</taxon>
    </lineage>
</organism>
<evidence type="ECO:0000256" key="4">
    <source>
        <dbReference type="ARBA" id="ARBA00022833"/>
    </source>
</evidence>
<gene>
    <name evidence="9" type="ORF">ACFQ4E_04950</name>
</gene>
<dbReference type="SUPFAM" id="SSF48452">
    <property type="entry name" value="TPR-like"/>
    <property type="match status" value="1"/>
</dbReference>
<keyword evidence="3 6" id="KW-0378">Hydrolase</keyword>
<keyword evidence="1 6" id="KW-0645">Protease</keyword>
<evidence type="ECO:0000256" key="2">
    <source>
        <dbReference type="ARBA" id="ARBA00022723"/>
    </source>
</evidence>
<protein>
    <submittedName>
        <fullName evidence="9">M48 family metalloprotease</fullName>
        <ecNumber evidence="9">3.4.24.-</ecNumber>
    </submittedName>
</protein>
<dbReference type="Gene3D" id="1.25.40.10">
    <property type="entry name" value="Tetratricopeptide repeat domain"/>
    <property type="match status" value="1"/>
</dbReference>
<dbReference type="CDD" id="cd07324">
    <property type="entry name" value="M48C_Oma1-like"/>
    <property type="match status" value="1"/>
</dbReference>
<keyword evidence="5 6" id="KW-0482">Metalloprotease</keyword>
<evidence type="ECO:0000256" key="7">
    <source>
        <dbReference type="SAM" id="SignalP"/>
    </source>
</evidence>
<dbReference type="Gene3D" id="3.30.2010.10">
    <property type="entry name" value="Metalloproteases ('zincins'), catalytic domain"/>
    <property type="match status" value="1"/>
</dbReference>
<sequence>MKSLRFLVLLAALVVAGALPARAVTLLRDADIEYALGELAEPVLRAAGLSPGSVKVLLVDDGALNAFVADSRHILIHSGLVLKLETARSLQAVIAHEAAHIANGHFTRRAANMRNARTAAGLGAVLAAVAAASGQTEAAVGIGAGAGSAAARNFLAHTRAEESAADQSGIRYMQRAGIDPEGAAEVLRIFRGQEALSAARQDPYLLTHPLTRDRLRAVEGFAAAARGSYPPDGTAAYWFARAKGKLSAFQRAPKWTLRRVSEGPTRDIALMREAVARHRQSDLRGALKAIDGALALRPSDPFLMDLKGQILLENRQAGAAAQVYSAASSRAPGNALIRGGLGRALLAAGDFKGALVALEGARDRDAQDGRVLRDLAVAYAKTGQMGLASVVTAERYALQGRMRDAGVHATRALGLLPRGSPAWNRADDVLRAAERTRR</sequence>
<comment type="caution">
    <text evidence="9">The sequence shown here is derived from an EMBL/GenBank/DDBJ whole genome shotgun (WGS) entry which is preliminary data.</text>
</comment>
<dbReference type="EC" id="3.4.24.-" evidence="9"/>
<proteinExistence type="inferred from homology"/>